<keyword evidence="2" id="KW-1185">Reference proteome</keyword>
<dbReference type="EMBL" id="CAJVPM010001219">
    <property type="protein sequence ID" value="CAG8462345.1"/>
    <property type="molecule type" value="Genomic_DNA"/>
</dbReference>
<reference evidence="1" key="1">
    <citation type="submission" date="2021-06" db="EMBL/GenBank/DDBJ databases">
        <authorList>
            <person name="Kallberg Y."/>
            <person name="Tangrot J."/>
            <person name="Rosling A."/>
        </authorList>
    </citation>
    <scope>NUCLEOTIDE SEQUENCE</scope>
    <source>
        <strain evidence="1">AU212A</strain>
    </source>
</reference>
<organism evidence="1 2">
    <name type="scientific">Scutellospora calospora</name>
    <dbReference type="NCBI Taxonomy" id="85575"/>
    <lineage>
        <taxon>Eukaryota</taxon>
        <taxon>Fungi</taxon>
        <taxon>Fungi incertae sedis</taxon>
        <taxon>Mucoromycota</taxon>
        <taxon>Glomeromycotina</taxon>
        <taxon>Glomeromycetes</taxon>
        <taxon>Diversisporales</taxon>
        <taxon>Gigasporaceae</taxon>
        <taxon>Scutellospora</taxon>
    </lineage>
</organism>
<sequence length="277" mass="31707">MKYFRKIIAGITDNATSMVKALTNLGIIHIRCIAYTLQLSVMDSLKSEEVTKLIKPVATASATHWNSTFVLLERLLLLYKLVQLFTKKITQDVDQEIRNDGKRLNTLLLNESELLGLKELVILLEPFAHATSLMGSSTYPTLSLMLPTIATLQEYLFKIEPVLTSQVVRNEDPKIEEYLAAILDSKFKNLEFAPEKFEEIKKCLKQKMQALDESEILDEQPTIKLFSKLASFFNNAPIIKKITSPVDIELKTYFKLPQMILYDPNDPEYKTENLLSW</sequence>
<gene>
    <name evidence="1" type="ORF">SCALOS_LOCUS1672</name>
</gene>
<proteinExistence type="predicted"/>
<accession>A0ACA9KAI1</accession>
<dbReference type="Proteomes" id="UP000789860">
    <property type="component" value="Unassembled WGS sequence"/>
</dbReference>
<name>A0ACA9KAI1_9GLOM</name>
<protein>
    <submittedName>
        <fullName evidence="1">8833_t:CDS:1</fullName>
    </submittedName>
</protein>
<evidence type="ECO:0000313" key="1">
    <source>
        <dbReference type="EMBL" id="CAG8462345.1"/>
    </source>
</evidence>
<comment type="caution">
    <text evidence="1">The sequence shown here is derived from an EMBL/GenBank/DDBJ whole genome shotgun (WGS) entry which is preliminary data.</text>
</comment>
<evidence type="ECO:0000313" key="2">
    <source>
        <dbReference type="Proteomes" id="UP000789860"/>
    </source>
</evidence>